<gene>
    <name evidence="2" type="ORF">HF521_013080</name>
</gene>
<feature type="region of interest" description="Disordered" evidence="1">
    <location>
        <begin position="143"/>
        <end position="162"/>
    </location>
</feature>
<comment type="caution">
    <text evidence="2">The sequence shown here is derived from an EMBL/GenBank/DDBJ whole genome shotgun (WGS) entry which is preliminary data.</text>
</comment>
<keyword evidence="3" id="KW-1185">Reference proteome</keyword>
<name>A0A8T0AC50_SILME</name>
<sequence length="215" mass="24109">MRTGSRLLGVSAFQKSLGGIVSFSETPESGICDPWMQLQAAVIITLRCSARVLGENWRKNPVFTRAPAPSSLVITVLELQKLPEADESIVSARCRLTHALRYEERKEETLITERASMVRLQVCVLALCAALCLCSGGRGAERDRERERMEDEEDADDGASRSCRDVQQALVERGFTSIRINQHQTADFGFLPKHKYHILIRAGIHQRRFTARCPP</sequence>
<dbReference type="Proteomes" id="UP000606274">
    <property type="component" value="Unassembled WGS sequence"/>
</dbReference>
<evidence type="ECO:0000313" key="2">
    <source>
        <dbReference type="EMBL" id="KAF7689727.1"/>
    </source>
</evidence>
<evidence type="ECO:0000256" key="1">
    <source>
        <dbReference type="SAM" id="MobiDB-lite"/>
    </source>
</evidence>
<proteinExistence type="predicted"/>
<accession>A0A8T0AC50</accession>
<evidence type="ECO:0000313" key="3">
    <source>
        <dbReference type="Proteomes" id="UP000606274"/>
    </source>
</evidence>
<protein>
    <submittedName>
        <fullName evidence="2">Uncharacterized protein</fullName>
    </submittedName>
</protein>
<dbReference type="EMBL" id="JABFDY010000024">
    <property type="protein sequence ID" value="KAF7689727.1"/>
    <property type="molecule type" value="Genomic_DNA"/>
</dbReference>
<organism evidence="2 3">
    <name type="scientific">Silurus meridionalis</name>
    <name type="common">Southern catfish</name>
    <name type="synonym">Silurus soldatovi meridionalis</name>
    <dbReference type="NCBI Taxonomy" id="175797"/>
    <lineage>
        <taxon>Eukaryota</taxon>
        <taxon>Metazoa</taxon>
        <taxon>Chordata</taxon>
        <taxon>Craniata</taxon>
        <taxon>Vertebrata</taxon>
        <taxon>Euteleostomi</taxon>
        <taxon>Actinopterygii</taxon>
        <taxon>Neopterygii</taxon>
        <taxon>Teleostei</taxon>
        <taxon>Ostariophysi</taxon>
        <taxon>Siluriformes</taxon>
        <taxon>Siluridae</taxon>
        <taxon>Silurus</taxon>
    </lineage>
</organism>
<reference evidence="2" key="1">
    <citation type="submission" date="2020-08" db="EMBL/GenBank/DDBJ databases">
        <title>Chromosome-level assembly of Southern catfish (Silurus meridionalis) provides insights into visual adaptation to the nocturnal and benthic lifestyles.</title>
        <authorList>
            <person name="Zhang Y."/>
            <person name="Wang D."/>
            <person name="Peng Z."/>
        </authorList>
    </citation>
    <scope>NUCLEOTIDE SEQUENCE</scope>
    <source>
        <strain evidence="2">SWU-2019-XX</strain>
        <tissue evidence="2">Muscle</tissue>
    </source>
</reference>
<dbReference type="AlphaFoldDB" id="A0A8T0AC50"/>